<gene>
    <name evidence="8" type="ORF">CCAE0312_LOCUS325</name>
</gene>
<dbReference type="PANTHER" id="PTHR24304:SF2">
    <property type="entry name" value="24-HYDROXYCHOLESTEROL 7-ALPHA-HYDROXYLASE"/>
    <property type="match status" value="1"/>
</dbReference>
<evidence type="ECO:0000256" key="1">
    <source>
        <dbReference type="ARBA" id="ARBA00010617"/>
    </source>
</evidence>
<evidence type="ECO:0000256" key="5">
    <source>
        <dbReference type="PIRSR" id="PIRSR602403-1"/>
    </source>
</evidence>
<proteinExistence type="inferred from homology"/>
<organism evidence="8">
    <name type="scientific">Compsopogon caeruleus</name>
    <dbReference type="NCBI Taxonomy" id="31354"/>
    <lineage>
        <taxon>Eukaryota</taxon>
        <taxon>Rhodophyta</taxon>
        <taxon>Compsopogonophyceae</taxon>
        <taxon>Compsopogonales</taxon>
        <taxon>Compsopogonaceae</taxon>
        <taxon>Compsopogon</taxon>
    </lineage>
</organism>
<evidence type="ECO:0000256" key="6">
    <source>
        <dbReference type="RuleBase" id="RU000461"/>
    </source>
</evidence>
<keyword evidence="3 5" id="KW-0479">Metal-binding</keyword>
<comment type="similarity">
    <text evidence="1 6">Belongs to the cytochrome P450 family.</text>
</comment>
<keyword evidence="7" id="KW-0472">Membrane</keyword>
<dbReference type="PANTHER" id="PTHR24304">
    <property type="entry name" value="CYTOCHROME P450 FAMILY 7"/>
    <property type="match status" value="1"/>
</dbReference>
<keyword evidence="4 5" id="KW-0408">Iron</keyword>
<reference evidence="8" key="1">
    <citation type="submission" date="2021-01" db="EMBL/GenBank/DDBJ databases">
        <authorList>
            <person name="Corre E."/>
            <person name="Pelletier E."/>
            <person name="Niang G."/>
            <person name="Scheremetjew M."/>
            <person name="Finn R."/>
            <person name="Kale V."/>
            <person name="Holt S."/>
            <person name="Cochrane G."/>
            <person name="Meng A."/>
            <person name="Brown T."/>
            <person name="Cohen L."/>
        </authorList>
    </citation>
    <scope>NUCLEOTIDE SEQUENCE</scope>
    <source>
        <strain evidence="8">SAG 36.94</strain>
    </source>
</reference>
<dbReference type="AlphaFoldDB" id="A0A7S1T4Y0"/>
<dbReference type="GO" id="GO:0005506">
    <property type="term" value="F:iron ion binding"/>
    <property type="evidence" value="ECO:0007669"/>
    <property type="project" value="InterPro"/>
</dbReference>
<evidence type="ECO:0000256" key="7">
    <source>
        <dbReference type="SAM" id="Phobius"/>
    </source>
</evidence>
<name>A0A7S1T4Y0_9RHOD</name>
<keyword evidence="6" id="KW-0503">Monooxygenase</keyword>
<dbReference type="InterPro" id="IPR050529">
    <property type="entry name" value="CYP450_sterol_14alpha_dmase"/>
</dbReference>
<dbReference type="GO" id="GO:0016705">
    <property type="term" value="F:oxidoreductase activity, acting on paired donors, with incorporation or reduction of molecular oxygen"/>
    <property type="evidence" value="ECO:0007669"/>
    <property type="project" value="InterPro"/>
</dbReference>
<keyword evidence="6" id="KW-0560">Oxidoreductase</keyword>
<keyword evidence="2 5" id="KW-0349">Heme</keyword>
<dbReference type="PRINTS" id="PR00385">
    <property type="entry name" value="P450"/>
</dbReference>
<dbReference type="Gene3D" id="1.10.630.10">
    <property type="entry name" value="Cytochrome P450"/>
    <property type="match status" value="1"/>
</dbReference>
<protein>
    <submittedName>
        <fullName evidence="8">Uncharacterized protein</fullName>
    </submittedName>
</protein>
<evidence type="ECO:0000256" key="4">
    <source>
        <dbReference type="ARBA" id="ARBA00023004"/>
    </source>
</evidence>
<evidence type="ECO:0000256" key="3">
    <source>
        <dbReference type="ARBA" id="ARBA00022723"/>
    </source>
</evidence>
<dbReference type="PROSITE" id="PS00086">
    <property type="entry name" value="CYTOCHROME_P450"/>
    <property type="match status" value="1"/>
</dbReference>
<dbReference type="PRINTS" id="PR00465">
    <property type="entry name" value="EP450IV"/>
</dbReference>
<dbReference type="Pfam" id="PF00067">
    <property type="entry name" value="p450"/>
    <property type="match status" value="1"/>
</dbReference>
<dbReference type="InterPro" id="IPR036396">
    <property type="entry name" value="Cyt_P450_sf"/>
</dbReference>
<evidence type="ECO:0000256" key="2">
    <source>
        <dbReference type="ARBA" id="ARBA00022617"/>
    </source>
</evidence>
<dbReference type="GO" id="GO:0004497">
    <property type="term" value="F:monooxygenase activity"/>
    <property type="evidence" value="ECO:0007669"/>
    <property type="project" value="UniProtKB-KW"/>
</dbReference>
<feature type="transmembrane region" description="Helical" evidence="7">
    <location>
        <begin position="7"/>
        <end position="29"/>
    </location>
</feature>
<keyword evidence="7" id="KW-0812">Transmembrane</keyword>
<dbReference type="SUPFAM" id="SSF48264">
    <property type="entry name" value="Cytochrome P450"/>
    <property type="match status" value="1"/>
</dbReference>
<dbReference type="GO" id="GO:0020037">
    <property type="term" value="F:heme binding"/>
    <property type="evidence" value="ECO:0007669"/>
    <property type="project" value="InterPro"/>
</dbReference>
<feature type="binding site" description="axial binding residue" evidence="5">
    <location>
        <position position="436"/>
    </location>
    <ligand>
        <name>heme</name>
        <dbReference type="ChEBI" id="CHEBI:30413"/>
    </ligand>
    <ligandPart>
        <name>Fe</name>
        <dbReference type="ChEBI" id="CHEBI:18248"/>
    </ligandPart>
</feature>
<sequence>MMTDLEWWTWVLVGVALGSMLILGVSQWLGKRKTISSSKGVVYPPEYGEGVWPMVTNLVAFSANPLAMVRRGQEKLGDVFTIRLGPRRMTFMLGPGPTEVMFRSTDAQMDSSEPYSFSVPVFGRNVVYDSPLEERYQHFRIFSGGLRADKLKSYVPKMVEEATMYFDKTWNDPSGTGEVDLLDSLSELIVLTASRCLLGREVRENLFVSVNNLLHDLDMGMQPISILAPYLPIPAHRLRDRARKEISAIFRGVLENRRAKGVKEEDLLQVFIDARMRDGKPLTDDQIVGLLIAAIFGGQHTSAITSTWTGLHLIRDQQVLSKVILEQRNIQEEFGEELNFEALLKMDLIHVCMKETLRMYPPLVFLLRKVLEPREVGKYTIPVNDYAVVSPQISGRMSTVFPDPEKWDPSRFLSPRSEDKLMPFAFFGFGGGRHSCLGEQFAYLQVKTIWSHLLRNFVIEPVGELSTPNFVRTLTNTLCLASKDSISPLAVLYSSRLRTEWSYFRTILVEFGIPVRNYDGVYHKHLRGSTTYNSWQTETR</sequence>
<accession>A0A7S1T4Y0</accession>
<evidence type="ECO:0000313" key="8">
    <source>
        <dbReference type="EMBL" id="CAD9221474.1"/>
    </source>
</evidence>
<dbReference type="CDD" id="cd11042">
    <property type="entry name" value="CYP51-like"/>
    <property type="match status" value="1"/>
</dbReference>
<dbReference type="InterPro" id="IPR001128">
    <property type="entry name" value="Cyt_P450"/>
</dbReference>
<dbReference type="EMBL" id="HBGH01000634">
    <property type="protein sequence ID" value="CAD9221474.1"/>
    <property type="molecule type" value="Transcribed_RNA"/>
</dbReference>
<dbReference type="InterPro" id="IPR002403">
    <property type="entry name" value="Cyt_P450_E_grp-IV"/>
</dbReference>
<comment type="cofactor">
    <cofactor evidence="5">
        <name>heme</name>
        <dbReference type="ChEBI" id="CHEBI:30413"/>
    </cofactor>
</comment>
<dbReference type="InterPro" id="IPR017972">
    <property type="entry name" value="Cyt_P450_CS"/>
</dbReference>
<keyword evidence="7" id="KW-1133">Transmembrane helix</keyword>